<comment type="caution">
    <text evidence="2">The sequence shown here is derived from an EMBL/GenBank/DDBJ whole genome shotgun (WGS) entry which is preliminary data.</text>
</comment>
<name>A0ABY1NCI6_9BACT</name>
<protein>
    <submittedName>
        <fullName evidence="2">LPS-assembly protein</fullName>
    </submittedName>
</protein>
<dbReference type="PANTHER" id="PTHR30189">
    <property type="entry name" value="LPS-ASSEMBLY PROTEIN"/>
    <property type="match status" value="1"/>
</dbReference>
<gene>
    <name evidence="2" type="ORF">SAMN06265339_0374</name>
</gene>
<evidence type="ECO:0000256" key="1">
    <source>
        <dbReference type="SAM" id="SignalP"/>
    </source>
</evidence>
<evidence type="ECO:0000313" key="2">
    <source>
        <dbReference type="EMBL" id="SMP06451.1"/>
    </source>
</evidence>
<keyword evidence="1" id="KW-0732">Signal</keyword>
<evidence type="ECO:0000313" key="3">
    <source>
        <dbReference type="Proteomes" id="UP001157911"/>
    </source>
</evidence>
<dbReference type="InterPro" id="IPR020889">
    <property type="entry name" value="LipoPS_assembly_LptD"/>
</dbReference>
<dbReference type="EMBL" id="FXUB01000001">
    <property type="protein sequence ID" value="SMP06451.1"/>
    <property type="molecule type" value="Genomic_DNA"/>
</dbReference>
<dbReference type="Proteomes" id="UP001157911">
    <property type="component" value="Unassembled WGS sequence"/>
</dbReference>
<organism evidence="2 3">
    <name type="scientific">Desulfurobacterium pacificum</name>
    <dbReference type="NCBI Taxonomy" id="240166"/>
    <lineage>
        <taxon>Bacteria</taxon>
        <taxon>Pseudomonadati</taxon>
        <taxon>Aquificota</taxon>
        <taxon>Aquificia</taxon>
        <taxon>Desulfurobacteriales</taxon>
        <taxon>Desulfurobacteriaceae</taxon>
        <taxon>Desulfurobacterium</taxon>
    </lineage>
</organism>
<dbReference type="Gene3D" id="2.60.450.10">
    <property type="entry name" value="Lipopolysaccharide (LPS) transport protein A like domain"/>
    <property type="match status" value="1"/>
</dbReference>
<sequence>MRRELSIILLIFCFYLASANAQEVPVRLSAEKLCGNINKKVEAHGKVVVRFKDVVVKGDNASYDRVSGILRVWGNVEVVEGDVDLKCKSLIYDLKSKRAVLERVSGKLSPTDYIRADRIERLSEKEWIAYDGEYTPCTGQVCPDWSIGAKKFRVLLGESFAGRWVTFRIKEIPVLVTPVLTGPVVRGRKSGFLTPRIGYVSEGGFYYRQPFYLVLGRSADLTLAYEKRFKGGNGKSAEFRYVLSPYSSGDIWVNKLDLPSEKSWKFTFNHSYRPSDYVYGTAHAEMVNSRSYYKATTTFDVEEKTQVYTKSDANLSKLWEHAVINANLVYLDYLDGSTDRVYQKLPDLQFYLMDVPVSRFPFTFNFSGDATYFYRKAGGSSYRVSLEPGLRYVKAFRKFKSSTQVSYLVSDYEIGGTSRIFKFENLNSFNVAEKVGRVGDFSVTPKFGFRVVDVMGLGNNVIFDLNDKVESRREAFWGAETYLYASGRQLGRLNVSGGYDFKGEDNWKDWRVQLSLTPVSNLTLQQDLKLSSDDGSLKIANTYLGFPLEVDGYGLEGGRGWVDFYYQKEEPQVKYVRWGTNIPIGKYVSFSFQQRYDVKYSMDRERDYAININRGCWNGRISYRWVKNYDGSIDYQVMFVVNLLKLGSYGYRFAGRKED</sequence>
<proteinExistence type="inferred from homology"/>
<dbReference type="HAMAP" id="MF_01411">
    <property type="entry name" value="LPS_assembly_LptD"/>
    <property type="match status" value="1"/>
</dbReference>
<dbReference type="InterPro" id="IPR050218">
    <property type="entry name" value="LptD"/>
</dbReference>
<feature type="chain" id="PRO_5046445877" evidence="1">
    <location>
        <begin position="22"/>
        <end position="659"/>
    </location>
</feature>
<dbReference type="PANTHER" id="PTHR30189:SF1">
    <property type="entry name" value="LPS-ASSEMBLY PROTEIN LPTD"/>
    <property type="match status" value="1"/>
</dbReference>
<keyword evidence="3" id="KW-1185">Reference proteome</keyword>
<accession>A0ABY1NCI6</accession>
<reference evidence="2 3" key="1">
    <citation type="submission" date="2017-05" db="EMBL/GenBank/DDBJ databases">
        <authorList>
            <person name="Varghese N."/>
            <person name="Submissions S."/>
        </authorList>
    </citation>
    <scope>NUCLEOTIDE SEQUENCE [LARGE SCALE GENOMIC DNA]</scope>
    <source>
        <strain evidence="2 3">DSM 15522</strain>
    </source>
</reference>
<dbReference type="RefSeq" id="WP_283399880.1">
    <property type="nucleotide sequence ID" value="NZ_FXUB01000001.1"/>
</dbReference>
<feature type="signal peptide" evidence="1">
    <location>
        <begin position="1"/>
        <end position="21"/>
    </location>
</feature>